<dbReference type="PRINTS" id="PR00625">
    <property type="entry name" value="JDOMAIN"/>
</dbReference>
<feature type="compositionally biased region" description="Basic and acidic residues" evidence="1">
    <location>
        <begin position="456"/>
        <end position="465"/>
    </location>
</feature>
<feature type="region of interest" description="Disordered" evidence="1">
    <location>
        <begin position="417"/>
        <end position="465"/>
    </location>
</feature>
<dbReference type="EMBL" id="JALLPJ020000049">
    <property type="protein sequence ID" value="KAL3804250.1"/>
    <property type="molecule type" value="Genomic_DNA"/>
</dbReference>
<accession>A0ABD3QV62</accession>
<reference evidence="3 4" key="1">
    <citation type="submission" date="2024-10" db="EMBL/GenBank/DDBJ databases">
        <title>Updated reference genomes for cyclostephanoid diatoms.</title>
        <authorList>
            <person name="Roberts W.R."/>
            <person name="Alverson A.J."/>
        </authorList>
    </citation>
    <scope>NUCLEOTIDE SEQUENCE [LARGE SCALE GENOMIC DNA]</scope>
    <source>
        <strain evidence="3 4">AJA010-31</strain>
    </source>
</reference>
<sequence length="533" mass="61233">MAALRLTKRFIASPVGSYIKPHQTKKISVLIRFFSSRRRNQFQLDALPFTLSPDEAYKKFVAWAVNEQGLGPLISVGGPIGSVNIQPVYAPFWYFTLNVRFGGRYVPEPFRTAYLNAPNGVIHIPGLAAYSGFSFRRSLVDPIHNTTLVFKNESVVPFGSWMLNPMEFQGKSLDVFPDPWNATRERAFSVIYDELHEMVNSDEQSKEVQVEVERLSSRRIYMPTYLVEYTILGVTYQAFVSGCDASIEVSGISHNSIFNAGSKGDAVFKGAASFLSKRAAPMAATALQFFGLRPFVAAGQIIWGLVSRIAMKFHIIGLLGGGAVMAWRKLVRPYLDHRATSEEWKQQREHEARVDSFQYCEFRDTSGAAHAYFDQNRQRILRHLRGQEGRENQTEGQEWYSQWEEWAKQQFENAQQEAFRQQQAWQQQQKTGRQNEQQGYEQRQRSSQRQYQQQSKPKDEIKWDFDANDPYSVLGISRNATKEEVSKAFRRNMLKYHPDTMQGASEKEKMIATERSKIITEAYRKIKSSQKGR</sequence>
<name>A0ABD3QV62_9STRA</name>
<dbReference type="PANTHER" id="PTHR24074">
    <property type="entry name" value="CO-CHAPERONE PROTEIN DJLA"/>
    <property type="match status" value="1"/>
</dbReference>
<gene>
    <name evidence="3" type="ORF">ACHAWO_009851</name>
</gene>
<keyword evidence="4" id="KW-1185">Reference proteome</keyword>
<evidence type="ECO:0000313" key="3">
    <source>
        <dbReference type="EMBL" id="KAL3804250.1"/>
    </source>
</evidence>
<dbReference type="AlphaFoldDB" id="A0ABD3QV62"/>
<feature type="domain" description="J" evidence="2">
    <location>
        <begin position="469"/>
        <end position="533"/>
    </location>
</feature>
<organism evidence="3 4">
    <name type="scientific">Cyclotella atomus</name>
    <dbReference type="NCBI Taxonomy" id="382360"/>
    <lineage>
        <taxon>Eukaryota</taxon>
        <taxon>Sar</taxon>
        <taxon>Stramenopiles</taxon>
        <taxon>Ochrophyta</taxon>
        <taxon>Bacillariophyta</taxon>
        <taxon>Coscinodiscophyceae</taxon>
        <taxon>Thalassiosirophycidae</taxon>
        <taxon>Stephanodiscales</taxon>
        <taxon>Stephanodiscaceae</taxon>
        <taxon>Cyclotella</taxon>
    </lineage>
</organism>
<proteinExistence type="predicted"/>
<dbReference type="Proteomes" id="UP001530400">
    <property type="component" value="Unassembled WGS sequence"/>
</dbReference>
<dbReference type="InterPro" id="IPR036869">
    <property type="entry name" value="J_dom_sf"/>
</dbReference>
<evidence type="ECO:0000313" key="4">
    <source>
        <dbReference type="Proteomes" id="UP001530400"/>
    </source>
</evidence>
<dbReference type="Gene3D" id="1.10.287.110">
    <property type="entry name" value="DnaJ domain"/>
    <property type="match status" value="1"/>
</dbReference>
<dbReference type="InterPro" id="IPR001623">
    <property type="entry name" value="DnaJ_domain"/>
</dbReference>
<feature type="compositionally biased region" description="Low complexity" evidence="1">
    <location>
        <begin position="417"/>
        <end position="455"/>
    </location>
</feature>
<dbReference type="CDD" id="cd06257">
    <property type="entry name" value="DnaJ"/>
    <property type="match status" value="1"/>
</dbReference>
<dbReference type="SUPFAM" id="SSF46565">
    <property type="entry name" value="Chaperone J-domain"/>
    <property type="match status" value="1"/>
</dbReference>
<dbReference type="InterPro" id="IPR050817">
    <property type="entry name" value="DjlA_DnaK_co-chaperone"/>
</dbReference>
<dbReference type="PROSITE" id="PS50076">
    <property type="entry name" value="DNAJ_2"/>
    <property type="match status" value="1"/>
</dbReference>
<dbReference type="SMART" id="SM00271">
    <property type="entry name" value="DnaJ"/>
    <property type="match status" value="1"/>
</dbReference>
<evidence type="ECO:0000256" key="1">
    <source>
        <dbReference type="SAM" id="MobiDB-lite"/>
    </source>
</evidence>
<evidence type="ECO:0000259" key="2">
    <source>
        <dbReference type="PROSITE" id="PS50076"/>
    </source>
</evidence>
<dbReference type="Pfam" id="PF00226">
    <property type="entry name" value="DnaJ"/>
    <property type="match status" value="1"/>
</dbReference>
<comment type="caution">
    <text evidence="3">The sequence shown here is derived from an EMBL/GenBank/DDBJ whole genome shotgun (WGS) entry which is preliminary data.</text>
</comment>
<protein>
    <recommendedName>
        <fullName evidence="2">J domain-containing protein</fullName>
    </recommendedName>
</protein>